<sequence>MSETDDMSFASSYVLASKVRSKLTKQASSPTSSLRQLVLQANMLDNIMDHISSKTEQMRNKKSVSFSTPQFHNYKKHSAIEQTNGPNVTEYEVDSDSDSDFDSDSESEADNVEYASGNDDDDYYFSSDSDEGDEEIENMTSLSYAHKNIMPTIDLSDDSQLLVIYEEHEDALPELTHLVSSSDSDSDDDIEMPSYILSSAHANRSTESLLGADISVKDGGDHSSPMRHHHERHSAICSIEDVF</sequence>
<feature type="region of interest" description="Disordered" evidence="1">
    <location>
        <begin position="77"/>
        <end position="134"/>
    </location>
</feature>
<proteinExistence type="predicted"/>
<dbReference type="Proteomes" id="UP000092555">
    <property type="component" value="Unassembled WGS sequence"/>
</dbReference>
<comment type="caution">
    <text evidence="2">The sequence shown here is derived from an EMBL/GenBank/DDBJ whole genome shotgun (WGS) entry which is preliminary data.</text>
</comment>
<dbReference type="GeneID" id="30027210"/>
<dbReference type="OrthoDB" id="5431245at2759"/>
<protein>
    <submittedName>
        <fullName evidence="2">Uncharacterized protein</fullName>
    </submittedName>
</protein>
<dbReference type="PANTHER" id="PTHR36826:SF1">
    <property type="entry name" value="PROTEIN ECM13"/>
    <property type="match status" value="1"/>
</dbReference>
<evidence type="ECO:0000313" key="2">
    <source>
        <dbReference type="EMBL" id="OBA20525.1"/>
    </source>
</evidence>
<reference evidence="2 3" key="1">
    <citation type="submission" date="2016-05" db="EMBL/GenBank/DDBJ databases">
        <title>Comparative genomics of biotechnologically important yeasts.</title>
        <authorList>
            <consortium name="DOE Joint Genome Institute"/>
            <person name="Riley R."/>
            <person name="Haridas S."/>
            <person name="Wolfe K.H."/>
            <person name="Lopes M.R."/>
            <person name="Hittinger C.T."/>
            <person name="Goker M."/>
            <person name="Salamov A."/>
            <person name="Wisecaver J."/>
            <person name="Long T.M."/>
            <person name="Aerts A.L."/>
            <person name="Barry K."/>
            <person name="Choi C."/>
            <person name="Clum A."/>
            <person name="Coughlan A.Y."/>
            <person name="Deshpande S."/>
            <person name="Douglass A.P."/>
            <person name="Hanson S.J."/>
            <person name="Klenk H.-P."/>
            <person name="LaButti K."/>
            <person name="Lapidus A."/>
            <person name="Lindquist E."/>
            <person name="Lipzen A."/>
            <person name="Meier-kolthoff J.P."/>
            <person name="Ohm R.A."/>
            <person name="Otillar R.P."/>
            <person name="Pangilinan J."/>
            <person name="Peng Y."/>
            <person name="Rokas A."/>
            <person name="Rosa C.A."/>
            <person name="Scheuner C."/>
            <person name="Sibirny A.A."/>
            <person name="Slot J.C."/>
            <person name="Stielow J.B."/>
            <person name="Sun H."/>
            <person name="Kurtzman C.P."/>
            <person name="Blackwell M."/>
            <person name="Grigoriev I.V."/>
            <person name="Jeffries T.W."/>
        </authorList>
    </citation>
    <scope>NUCLEOTIDE SEQUENCE [LARGE SCALE GENOMIC DNA]</scope>
    <source>
        <strain evidence="2 3">NRRL YB-4993</strain>
    </source>
</reference>
<evidence type="ECO:0000256" key="1">
    <source>
        <dbReference type="SAM" id="MobiDB-lite"/>
    </source>
</evidence>
<evidence type="ECO:0000313" key="3">
    <source>
        <dbReference type="Proteomes" id="UP000092555"/>
    </source>
</evidence>
<keyword evidence="3" id="KW-1185">Reference proteome</keyword>
<feature type="compositionally biased region" description="Acidic residues" evidence="1">
    <location>
        <begin position="118"/>
        <end position="134"/>
    </location>
</feature>
<feature type="compositionally biased region" description="Acidic residues" evidence="1">
    <location>
        <begin position="91"/>
        <end position="111"/>
    </location>
</feature>
<accession>A0A1A0H948</accession>
<gene>
    <name evidence="2" type="ORF">METBIDRAFT_12510</name>
</gene>
<dbReference type="PANTHER" id="PTHR36826">
    <property type="entry name" value="PROTEIN ECM13"/>
    <property type="match status" value="1"/>
</dbReference>
<organism evidence="2 3">
    <name type="scientific">Metschnikowia bicuspidata var. bicuspidata NRRL YB-4993</name>
    <dbReference type="NCBI Taxonomy" id="869754"/>
    <lineage>
        <taxon>Eukaryota</taxon>
        <taxon>Fungi</taxon>
        <taxon>Dikarya</taxon>
        <taxon>Ascomycota</taxon>
        <taxon>Saccharomycotina</taxon>
        <taxon>Pichiomycetes</taxon>
        <taxon>Metschnikowiaceae</taxon>
        <taxon>Metschnikowia</taxon>
    </lineage>
</organism>
<dbReference type="AlphaFoldDB" id="A0A1A0H948"/>
<dbReference type="EMBL" id="LXTC01000004">
    <property type="protein sequence ID" value="OBA20525.1"/>
    <property type="molecule type" value="Genomic_DNA"/>
</dbReference>
<dbReference type="InterPro" id="IPR037738">
    <property type="entry name" value="Ecm13-like"/>
</dbReference>
<dbReference type="RefSeq" id="XP_018711047.1">
    <property type="nucleotide sequence ID" value="XM_018854234.1"/>
</dbReference>
<dbReference type="STRING" id="869754.A0A1A0H948"/>
<name>A0A1A0H948_9ASCO</name>